<keyword evidence="10" id="KW-0812">Transmembrane</keyword>
<dbReference type="Pfam" id="PF07696">
    <property type="entry name" value="7TMR-DISMED2"/>
    <property type="match status" value="1"/>
</dbReference>
<evidence type="ECO:0000256" key="9">
    <source>
        <dbReference type="SAM" id="Coils"/>
    </source>
</evidence>
<dbReference type="Pfam" id="PF07695">
    <property type="entry name" value="7TMR-DISM_7TM"/>
    <property type="match status" value="1"/>
</dbReference>
<dbReference type="InterPro" id="IPR036097">
    <property type="entry name" value="HisK_dim/P_sf"/>
</dbReference>
<dbReference type="PROSITE" id="PS50109">
    <property type="entry name" value="HIS_KIN"/>
    <property type="match status" value="1"/>
</dbReference>
<evidence type="ECO:0000256" key="2">
    <source>
        <dbReference type="ARBA" id="ARBA00012438"/>
    </source>
</evidence>
<feature type="signal peptide" evidence="11">
    <location>
        <begin position="1"/>
        <end position="28"/>
    </location>
</feature>
<comment type="catalytic activity">
    <reaction evidence="1">
        <text>ATP + protein L-histidine = ADP + protein N-phospho-L-histidine.</text>
        <dbReference type="EC" id="2.7.13.3"/>
    </reaction>
</comment>
<dbReference type="Gene3D" id="2.60.40.2380">
    <property type="match status" value="1"/>
</dbReference>
<evidence type="ECO:0000259" key="12">
    <source>
        <dbReference type="PROSITE" id="PS50109"/>
    </source>
</evidence>
<sequence>MWRTVKALTLTACIFLLGVFGYASSAHGSDYSPLLLQKDTQSIDVYSSLYLIKDLEKTMTIDGVAADENVSAFIPAEELEQKMGFFHTAKWLRFEVENDSDETEWLLELAFPLIYEIRVYTKKELGLEELYVGGANYPFHTREIKHRHFIYKLDVPRGERKTYFIGVHSTGDLHPPIKLWNEAAFIEKTQQEFVILGVFYGMIIIMIFYNLFLFFSLRMKSYLYYVFVITCTLIGQMSINGMLFPYLWPNSPTWNAMSTPFWVSLACVFILLFTRSFLETNRHIPGFKKFSCFLTLLNVLVIFALPFSLILALNMMLFSTICTFTSVLTVAFISLKRGIRQARFFVAGWIVFLVGVLLTIFERAGLLPFMVVTDYAGQTALVLEVALLSLALADKINILRDEKDKAEQKALESEALESANRELEKLNENLLVMGESRRNLLANIAHELATPVTLFDSYIQALQEGIVSLDNAHFTNLVADKINVLNRLINDLSDLSNLEAGQASMAFVDIDAGIWLGQMIERFRFEIEQLDRGFTSDCETGSLNNYQCKIDRDRMHQVFSNLIRNAVKFTSKEKGMISVTAHLDEKHRLLVIQMKDNGIGIKEEDLSSIFERLYTDSTGSANGNGRGLGLAIVREIIHAHQGRITVESEFGKGTIFSIALPVMPRAGHLK</sequence>
<evidence type="ECO:0000256" key="6">
    <source>
        <dbReference type="ARBA" id="ARBA00022777"/>
    </source>
</evidence>
<dbReference type="SMART" id="SM00387">
    <property type="entry name" value="HATPase_c"/>
    <property type="match status" value="1"/>
</dbReference>
<dbReference type="RefSeq" id="WP_317968008.1">
    <property type="nucleotide sequence ID" value="NZ_CP129118.1"/>
</dbReference>
<dbReference type="InterPro" id="IPR011622">
    <property type="entry name" value="7TMR_DISM_rcpt_extracell_dom2"/>
</dbReference>
<dbReference type="Gene3D" id="3.30.565.10">
    <property type="entry name" value="Histidine kinase-like ATPase, C-terminal domain"/>
    <property type="match status" value="1"/>
</dbReference>
<dbReference type="PANTHER" id="PTHR43547">
    <property type="entry name" value="TWO-COMPONENT HISTIDINE KINASE"/>
    <property type="match status" value="1"/>
</dbReference>
<keyword evidence="10" id="KW-1133">Transmembrane helix</keyword>
<keyword evidence="11" id="KW-0732">Signal</keyword>
<name>A0ABZ0L686_9BACL</name>
<dbReference type="Pfam" id="PF00512">
    <property type="entry name" value="HisKA"/>
    <property type="match status" value="1"/>
</dbReference>
<dbReference type="InterPro" id="IPR005467">
    <property type="entry name" value="His_kinase_dom"/>
</dbReference>
<dbReference type="SMART" id="SM00388">
    <property type="entry name" value="HisKA"/>
    <property type="match status" value="1"/>
</dbReference>
<feature type="transmembrane region" description="Helical" evidence="10">
    <location>
        <begin position="222"/>
        <end position="248"/>
    </location>
</feature>
<keyword evidence="6 13" id="KW-0418">Kinase</keyword>
<keyword evidence="4" id="KW-0808">Transferase</keyword>
<keyword evidence="5" id="KW-0547">Nucleotide-binding</keyword>
<dbReference type="Gene3D" id="1.10.287.130">
    <property type="match status" value="1"/>
</dbReference>
<organism evidence="13 14">
    <name type="scientific">Sporosarcina oncorhynchi</name>
    <dbReference type="NCBI Taxonomy" id="3056444"/>
    <lineage>
        <taxon>Bacteria</taxon>
        <taxon>Bacillati</taxon>
        <taxon>Bacillota</taxon>
        <taxon>Bacilli</taxon>
        <taxon>Bacillales</taxon>
        <taxon>Caryophanaceae</taxon>
        <taxon>Sporosarcina</taxon>
    </lineage>
</organism>
<gene>
    <name evidence="13" type="ORF">QWT69_00700</name>
</gene>
<dbReference type="InterPro" id="IPR004358">
    <property type="entry name" value="Sig_transdc_His_kin-like_C"/>
</dbReference>
<reference evidence="13 14" key="1">
    <citation type="submission" date="2023-06" db="EMBL/GenBank/DDBJ databases">
        <title>Sporosarcina sp. nov., isolated from Korean tranditional fermented seafood 'Jeotgal'.</title>
        <authorList>
            <person name="Yang A.I."/>
            <person name="Shin N.-R."/>
        </authorList>
    </citation>
    <scope>NUCLEOTIDE SEQUENCE [LARGE SCALE GENOMIC DNA]</scope>
    <source>
        <strain evidence="13 14">T2O-4</strain>
    </source>
</reference>
<keyword evidence="7" id="KW-0067">ATP-binding</keyword>
<dbReference type="CDD" id="cd00082">
    <property type="entry name" value="HisKA"/>
    <property type="match status" value="1"/>
</dbReference>
<feature type="transmembrane region" description="Helical" evidence="10">
    <location>
        <begin position="260"/>
        <end position="278"/>
    </location>
</feature>
<evidence type="ECO:0000256" key="10">
    <source>
        <dbReference type="SAM" id="Phobius"/>
    </source>
</evidence>
<keyword evidence="9" id="KW-0175">Coiled coil</keyword>
<keyword evidence="8" id="KW-0902">Two-component regulatory system</keyword>
<protein>
    <recommendedName>
        <fullName evidence="2">histidine kinase</fullName>
        <ecNumber evidence="2">2.7.13.3</ecNumber>
    </recommendedName>
</protein>
<dbReference type="SUPFAM" id="SSF55874">
    <property type="entry name" value="ATPase domain of HSP90 chaperone/DNA topoisomerase II/histidine kinase"/>
    <property type="match status" value="1"/>
</dbReference>
<keyword evidence="10" id="KW-0472">Membrane</keyword>
<dbReference type="InterPro" id="IPR011623">
    <property type="entry name" value="7TMR_DISM_rcpt_extracell_dom1"/>
</dbReference>
<evidence type="ECO:0000256" key="5">
    <source>
        <dbReference type="ARBA" id="ARBA00022741"/>
    </source>
</evidence>
<evidence type="ECO:0000256" key="7">
    <source>
        <dbReference type="ARBA" id="ARBA00022840"/>
    </source>
</evidence>
<proteinExistence type="predicted"/>
<accession>A0ABZ0L686</accession>
<evidence type="ECO:0000256" key="1">
    <source>
        <dbReference type="ARBA" id="ARBA00000085"/>
    </source>
</evidence>
<feature type="coiled-coil region" evidence="9">
    <location>
        <begin position="389"/>
        <end position="436"/>
    </location>
</feature>
<evidence type="ECO:0000313" key="13">
    <source>
        <dbReference type="EMBL" id="WOV87674.1"/>
    </source>
</evidence>
<dbReference type="InterPro" id="IPR003661">
    <property type="entry name" value="HisK_dim/P_dom"/>
</dbReference>
<feature type="transmembrane region" description="Helical" evidence="10">
    <location>
        <begin position="316"/>
        <end position="335"/>
    </location>
</feature>
<dbReference type="InterPro" id="IPR036890">
    <property type="entry name" value="HATPase_C_sf"/>
</dbReference>
<dbReference type="SUPFAM" id="SSF47384">
    <property type="entry name" value="Homodimeric domain of signal transducing histidine kinase"/>
    <property type="match status" value="1"/>
</dbReference>
<keyword evidence="14" id="KW-1185">Reference proteome</keyword>
<feature type="transmembrane region" description="Helical" evidence="10">
    <location>
        <begin position="342"/>
        <end position="361"/>
    </location>
</feature>
<dbReference type="PRINTS" id="PR00344">
    <property type="entry name" value="BCTRLSENSOR"/>
</dbReference>
<evidence type="ECO:0000256" key="4">
    <source>
        <dbReference type="ARBA" id="ARBA00022679"/>
    </source>
</evidence>
<dbReference type="GO" id="GO:0016301">
    <property type="term" value="F:kinase activity"/>
    <property type="evidence" value="ECO:0007669"/>
    <property type="project" value="UniProtKB-KW"/>
</dbReference>
<keyword evidence="3" id="KW-0597">Phosphoprotein</keyword>
<evidence type="ECO:0000313" key="14">
    <source>
        <dbReference type="Proteomes" id="UP001303902"/>
    </source>
</evidence>
<dbReference type="EC" id="2.7.13.3" evidence="2"/>
<dbReference type="Proteomes" id="UP001303902">
    <property type="component" value="Chromosome"/>
</dbReference>
<evidence type="ECO:0000256" key="11">
    <source>
        <dbReference type="SAM" id="SignalP"/>
    </source>
</evidence>
<dbReference type="EMBL" id="CP129118">
    <property type="protein sequence ID" value="WOV87674.1"/>
    <property type="molecule type" value="Genomic_DNA"/>
</dbReference>
<dbReference type="Pfam" id="PF02518">
    <property type="entry name" value="HATPase_c"/>
    <property type="match status" value="1"/>
</dbReference>
<evidence type="ECO:0000256" key="3">
    <source>
        <dbReference type="ARBA" id="ARBA00022553"/>
    </source>
</evidence>
<dbReference type="PANTHER" id="PTHR43547:SF2">
    <property type="entry name" value="HYBRID SIGNAL TRANSDUCTION HISTIDINE KINASE C"/>
    <property type="match status" value="1"/>
</dbReference>
<feature type="transmembrane region" description="Helical" evidence="10">
    <location>
        <begin position="193"/>
        <end position="215"/>
    </location>
</feature>
<evidence type="ECO:0000256" key="8">
    <source>
        <dbReference type="ARBA" id="ARBA00023012"/>
    </source>
</evidence>
<dbReference type="InterPro" id="IPR003594">
    <property type="entry name" value="HATPase_dom"/>
</dbReference>
<feature type="domain" description="Histidine kinase" evidence="12">
    <location>
        <begin position="443"/>
        <end position="664"/>
    </location>
</feature>
<feature type="chain" id="PRO_5045663101" description="histidine kinase" evidence="11">
    <location>
        <begin position="29"/>
        <end position="670"/>
    </location>
</feature>
<dbReference type="CDD" id="cd00075">
    <property type="entry name" value="HATPase"/>
    <property type="match status" value="1"/>
</dbReference>
<feature type="transmembrane region" description="Helical" evidence="10">
    <location>
        <begin position="290"/>
        <end position="310"/>
    </location>
</feature>